<dbReference type="CDD" id="cd00838">
    <property type="entry name" value="MPP_superfamily"/>
    <property type="match status" value="2"/>
</dbReference>
<dbReference type="Proteomes" id="UP000549394">
    <property type="component" value="Unassembled WGS sequence"/>
</dbReference>
<evidence type="ECO:0000313" key="3">
    <source>
        <dbReference type="Proteomes" id="UP000549394"/>
    </source>
</evidence>
<gene>
    <name evidence="2" type="ORF">DGYR_LOCUS5518</name>
</gene>
<reference evidence="2 3" key="1">
    <citation type="submission" date="2020-08" db="EMBL/GenBank/DDBJ databases">
        <authorList>
            <person name="Hejnol A."/>
        </authorList>
    </citation>
    <scope>NUCLEOTIDE SEQUENCE [LARGE SCALE GENOMIC DNA]</scope>
</reference>
<evidence type="ECO:0000313" key="2">
    <source>
        <dbReference type="EMBL" id="CAD5116939.1"/>
    </source>
</evidence>
<dbReference type="AlphaFoldDB" id="A0A7I8VL07"/>
<dbReference type="PANTHER" id="PTHR36492">
    <property type="match status" value="1"/>
</dbReference>
<evidence type="ECO:0000259" key="1">
    <source>
        <dbReference type="Pfam" id="PF00149"/>
    </source>
</evidence>
<feature type="domain" description="Calcineurin-like phosphoesterase" evidence="1">
    <location>
        <begin position="4"/>
        <end position="254"/>
    </location>
</feature>
<dbReference type="InterPro" id="IPR052963">
    <property type="entry name" value="Pantetheine_PDE"/>
</dbReference>
<accession>A0A7I8VL07</accession>
<keyword evidence="3" id="KW-1185">Reference proteome</keyword>
<sequence length="294" mass="34810">MAQIYAISDLHVDYAENLQFVRDMPEQKDDYLILAGDVTDNQKIFTEVLQILANKYLKVFFVPGNHDVWIRSSECAYNNSVEKLERVLKICKMCNVSTEPEKVKLSENEYVNIVPIYSWYSTPEDDNRNSLYVRAKTRRDDDDKHLWMDNHLTKWPDFKDARSVSEFFYKMNDKTLKAAYDDAPVISFSHFLPRRDLIRMTTNEEDLWRMHGRQPNTDYKPTPFNFTRYAGCRRIEDAIRKLKSVVHIYGHQHRNRDRVINGIRYVSHCLGNPKERENGLVWGVDNNAKCVWPF</sequence>
<dbReference type="OrthoDB" id="550558at2759"/>
<dbReference type="InterPro" id="IPR029052">
    <property type="entry name" value="Metallo-depent_PP-like"/>
</dbReference>
<organism evidence="2 3">
    <name type="scientific">Dimorphilus gyrociliatus</name>
    <dbReference type="NCBI Taxonomy" id="2664684"/>
    <lineage>
        <taxon>Eukaryota</taxon>
        <taxon>Metazoa</taxon>
        <taxon>Spiralia</taxon>
        <taxon>Lophotrochozoa</taxon>
        <taxon>Annelida</taxon>
        <taxon>Polychaeta</taxon>
        <taxon>Polychaeta incertae sedis</taxon>
        <taxon>Dinophilidae</taxon>
        <taxon>Dimorphilus</taxon>
    </lineage>
</organism>
<comment type="caution">
    <text evidence="2">The sequence shown here is derived from an EMBL/GenBank/DDBJ whole genome shotgun (WGS) entry which is preliminary data.</text>
</comment>
<dbReference type="InterPro" id="IPR004843">
    <property type="entry name" value="Calcineurin-like_PHP"/>
</dbReference>
<dbReference type="SUPFAM" id="SSF56300">
    <property type="entry name" value="Metallo-dependent phosphatases"/>
    <property type="match status" value="1"/>
</dbReference>
<proteinExistence type="predicted"/>
<dbReference type="Pfam" id="PF00149">
    <property type="entry name" value="Metallophos"/>
    <property type="match status" value="1"/>
</dbReference>
<dbReference type="EMBL" id="CAJFCJ010000007">
    <property type="protein sequence ID" value="CAD5116939.1"/>
    <property type="molecule type" value="Genomic_DNA"/>
</dbReference>
<dbReference type="PANTHER" id="PTHR36492:SF2">
    <property type="entry name" value="[ACYL-CARRIER-PROTEIN] PHOSPHODIESTERASE PPTH"/>
    <property type="match status" value="1"/>
</dbReference>
<dbReference type="GO" id="GO:0016787">
    <property type="term" value="F:hydrolase activity"/>
    <property type="evidence" value="ECO:0007669"/>
    <property type="project" value="InterPro"/>
</dbReference>
<protein>
    <submittedName>
        <fullName evidence="2">DgyrCDS5778</fullName>
    </submittedName>
</protein>
<name>A0A7I8VL07_9ANNE</name>
<dbReference type="Gene3D" id="3.60.21.10">
    <property type="match status" value="1"/>
</dbReference>